<dbReference type="STRING" id="31234.E3MR36"/>
<feature type="compositionally biased region" description="Low complexity" evidence="1">
    <location>
        <begin position="315"/>
        <end position="342"/>
    </location>
</feature>
<reference evidence="2" key="1">
    <citation type="submission" date="2007-07" db="EMBL/GenBank/DDBJ databases">
        <title>PCAP assembly of the Caenorhabditis remanei genome.</title>
        <authorList>
            <consortium name="The Caenorhabditis remanei Sequencing Consortium"/>
            <person name="Wilson R.K."/>
        </authorList>
    </citation>
    <scope>NUCLEOTIDE SEQUENCE [LARGE SCALE GENOMIC DNA]</scope>
    <source>
        <strain evidence="2">PB4641</strain>
    </source>
</reference>
<feature type="compositionally biased region" description="Pro residues" evidence="1">
    <location>
        <begin position="343"/>
        <end position="353"/>
    </location>
</feature>
<gene>
    <name evidence="2" type="ORF">CRE_13520</name>
</gene>
<sequence length="467" mass="52786">MSETPTKKQKRRATIFVTGPQSKKTIYEEDSVQEEKNQLTLQDLTLARQRLHNELAAVNTASGIEILVQIFMDEMEILRHRIRESGQRMRNFFYDGSHLIRAILLRIFSKSISSRNMIEYKNEARVIMNEMRDQTNTYKMPRYTMNDIEEVLLSDDLEDGIIQRRSEKWSYLPERQKPLYEDDEDVFSEFRKLNVPMSMTYDEDEEDRLSMPSTRTGVTTFTTEDQMAAIQNQLAMLSKQLMSLQKGGGVEVKRGSSRASSRRGVKTMTKVTVFFEKQNKTNFLQKASVEISSNSSSSSDVSEDEGKGPSVCSPSLSSNRKTSESSSSKQLSSVSIQIAPLSMAPPPPPPLPKMAPKAPLSEIKSDNVRTPLKPAEKKTTPNSLPPAETILSSRPYLTDIAQGRNLLKKTVRSPGGSPACQDRHQKRAVSSFEAALRDRFRGFHGDNSYSEQEENGDDDDVNATWDE</sequence>
<dbReference type="OMA" id="EDAFCEF"/>
<feature type="compositionally biased region" description="Basic and acidic residues" evidence="1">
    <location>
        <begin position="435"/>
        <end position="444"/>
    </location>
</feature>
<accession>E3MR36</accession>
<proteinExistence type="predicted"/>
<organism evidence="3">
    <name type="scientific">Caenorhabditis remanei</name>
    <name type="common">Caenorhabditis vulgaris</name>
    <dbReference type="NCBI Taxonomy" id="31234"/>
    <lineage>
        <taxon>Eukaryota</taxon>
        <taxon>Metazoa</taxon>
        <taxon>Ecdysozoa</taxon>
        <taxon>Nematoda</taxon>
        <taxon>Chromadorea</taxon>
        <taxon>Rhabditida</taxon>
        <taxon>Rhabditina</taxon>
        <taxon>Rhabditomorpha</taxon>
        <taxon>Rhabditoidea</taxon>
        <taxon>Rhabditidae</taxon>
        <taxon>Peloderinae</taxon>
        <taxon>Caenorhabditis</taxon>
    </lineage>
</organism>
<name>E3MR36_CAERE</name>
<dbReference type="EMBL" id="DS268468">
    <property type="protein sequence ID" value="EFP07200.1"/>
    <property type="molecule type" value="Genomic_DNA"/>
</dbReference>
<dbReference type="eggNOG" id="ENOG502SFWQ">
    <property type="taxonomic scope" value="Eukaryota"/>
</dbReference>
<protein>
    <submittedName>
        <fullName evidence="2">Uncharacterized protein</fullName>
    </submittedName>
</protein>
<dbReference type="AlphaFoldDB" id="E3MR36"/>
<feature type="region of interest" description="Disordered" evidence="1">
    <location>
        <begin position="288"/>
        <end position="391"/>
    </location>
</feature>
<dbReference type="HOGENOM" id="CLU_612861_0_0_1"/>
<dbReference type="InParanoid" id="E3MR36"/>
<feature type="compositionally biased region" description="Acidic residues" evidence="1">
    <location>
        <begin position="451"/>
        <end position="467"/>
    </location>
</feature>
<evidence type="ECO:0000313" key="3">
    <source>
        <dbReference type="Proteomes" id="UP000008281"/>
    </source>
</evidence>
<keyword evidence="3" id="KW-1185">Reference proteome</keyword>
<feature type="region of interest" description="Disordered" evidence="1">
    <location>
        <begin position="409"/>
        <end position="467"/>
    </location>
</feature>
<evidence type="ECO:0000256" key="1">
    <source>
        <dbReference type="SAM" id="MobiDB-lite"/>
    </source>
</evidence>
<feature type="compositionally biased region" description="Low complexity" evidence="1">
    <location>
        <begin position="288"/>
        <end position="300"/>
    </location>
</feature>
<evidence type="ECO:0000313" key="2">
    <source>
        <dbReference type="EMBL" id="EFP07200.1"/>
    </source>
</evidence>
<dbReference type="FunCoup" id="E3MR36">
    <property type="interactions" value="1670"/>
</dbReference>
<dbReference type="Proteomes" id="UP000008281">
    <property type="component" value="Unassembled WGS sequence"/>
</dbReference>
<dbReference type="OrthoDB" id="5826361at2759"/>